<dbReference type="InterPro" id="IPR021367">
    <property type="entry name" value="DUF2982"/>
</dbReference>
<dbReference type="OrthoDB" id="7061905at2"/>
<evidence type="ECO:0000256" key="1">
    <source>
        <dbReference type="SAM" id="Phobius"/>
    </source>
</evidence>
<comment type="caution">
    <text evidence="2">The sequence shown here is derived from an EMBL/GenBank/DDBJ whole genome shotgun (WGS) entry which is preliminary data.</text>
</comment>
<feature type="transmembrane region" description="Helical" evidence="1">
    <location>
        <begin position="45"/>
        <end position="62"/>
    </location>
</feature>
<keyword evidence="1" id="KW-1133">Transmembrane helix</keyword>
<evidence type="ECO:0000313" key="2">
    <source>
        <dbReference type="EMBL" id="PSW21178.1"/>
    </source>
</evidence>
<evidence type="ECO:0000313" key="3">
    <source>
        <dbReference type="Proteomes" id="UP000241771"/>
    </source>
</evidence>
<reference evidence="2 3" key="1">
    <citation type="submission" date="2018-01" db="EMBL/GenBank/DDBJ databases">
        <title>Whole genome sequencing of Histamine producing bacteria.</title>
        <authorList>
            <person name="Butler K."/>
        </authorList>
    </citation>
    <scope>NUCLEOTIDE SEQUENCE [LARGE SCALE GENOMIC DNA]</scope>
    <source>
        <strain evidence="2 3">DSM 100436</strain>
    </source>
</reference>
<organism evidence="2 3">
    <name type="scientific">Photobacterium sanctipauli</name>
    <dbReference type="NCBI Taxonomy" id="1342794"/>
    <lineage>
        <taxon>Bacteria</taxon>
        <taxon>Pseudomonadati</taxon>
        <taxon>Pseudomonadota</taxon>
        <taxon>Gammaproteobacteria</taxon>
        <taxon>Vibrionales</taxon>
        <taxon>Vibrionaceae</taxon>
        <taxon>Photobacterium</taxon>
    </lineage>
</organism>
<keyword evidence="3" id="KW-1185">Reference proteome</keyword>
<dbReference type="AlphaFoldDB" id="A0A2T3NYA0"/>
<dbReference type="EMBL" id="PYMA01000002">
    <property type="protein sequence ID" value="PSW21178.1"/>
    <property type="molecule type" value="Genomic_DNA"/>
</dbReference>
<accession>A0A2T3NYA0</accession>
<proteinExistence type="predicted"/>
<keyword evidence="1" id="KW-0472">Membrane</keyword>
<gene>
    <name evidence="2" type="ORF">C9I98_04295</name>
</gene>
<dbReference type="Proteomes" id="UP000241771">
    <property type="component" value="Unassembled WGS sequence"/>
</dbReference>
<dbReference type="Pfam" id="PF11201">
    <property type="entry name" value="DUF2982"/>
    <property type="match status" value="1"/>
</dbReference>
<protein>
    <submittedName>
        <fullName evidence="2">DUF2982 domain-containing protein</fullName>
    </submittedName>
</protein>
<name>A0A2T3NYA0_9GAMM</name>
<sequence>MNAKIETQYIRPHTFANGRLLYILGLIGAALAGIISFSWPQVAPAAVAILLIASCILALVGYKANQGPELSFTLTFMHLQFHSHYGGWTARWNNIDRIGQASVEKEGWYQPIPWVGVRLKDYQAFIEAICPRVATKLLMDQRPLLIIAHRNAGETEEQIEDILFDDRHYHLSSGKTLKGLQAMLANRMHYNRRYLGYDFFISEDVLDRPAAEFAGLARNYLARCRGLPDM</sequence>
<feature type="transmembrane region" description="Helical" evidence="1">
    <location>
        <begin position="20"/>
        <end position="39"/>
    </location>
</feature>
<dbReference type="RefSeq" id="WP_081879042.1">
    <property type="nucleotide sequence ID" value="NZ_JGVO01000827.1"/>
</dbReference>
<keyword evidence="1" id="KW-0812">Transmembrane</keyword>